<dbReference type="InterPro" id="IPR007569">
    <property type="entry name" value="DUF559"/>
</dbReference>
<evidence type="ECO:0000313" key="3">
    <source>
        <dbReference type="Proteomes" id="UP001056035"/>
    </source>
</evidence>
<feature type="domain" description="DUF559" evidence="1">
    <location>
        <begin position="224"/>
        <end position="294"/>
    </location>
</feature>
<evidence type="ECO:0000259" key="1">
    <source>
        <dbReference type="Pfam" id="PF04480"/>
    </source>
</evidence>
<proteinExistence type="predicted"/>
<dbReference type="InterPro" id="IPR011335">
    <property type="entry name" value="Restrct_endonuc-II-like"/>
</dbReference>
<accession>A0ABY5DY78</accession>
<dbReference type="RefSeq" id="WP_254572194.1">
    <property type="nucleotide sequence ID" value="NZ_CP098502.1"/>
</dbReference>
<dbReference type="SUPFAM" id="SSF52980">
    <property type="entry name" value="Restriction endonuclease-like"/>
    <property type="match status" value="1"/>
</dbReference>
<dbReference type="EMBL" id="CP098502">
    <property type="protein sequence ID" value="UTI65514.1"/>
    <property type="molecule type" value="Genomic_DNA"/>
</dbReference>
<protein>
    <submittedName>
        <fullName evidence="2">DUF559 domain-containing protein</fullName>
    </submittedName>
</protein>
<reference evidence="2 3" key="1">
    <citation type="submission" date="2022-06" db="EMBL/GenBank/DDBJ databases">
        <title>Paraconexibacter antarcticus.</title>
        <authorList>
            <person name="Kim C.S."/>
        </authorList>
    </citation>
    <scope>NUCLEOTIDE SEQUENCE [LARGE SCALE GENOMIC DNA]</scope>
    <source>
        <strain evidence="2 3">02-257</strain>
    </source>
</reference>
<keyword evidence="3" id="KW-1185">Reference proteome</keyword>
<dbReference type="Gene3D" id="3.40.960.10">
    <property type="entry name" value="VSR Endonuclease"/>
    <property type="match status" value="1"/>
</dbReference>
<sequence>MDADAVIHRIRRTAERQHGRITWEQLVVAGADEHRVRRWTQKGWLVREHHRVYVVGARPSSRMGTFASALLTMGDDAALSFRAAGAHWELLRGAVPTEVTVPRRSGRGHRRRIIVHRADLPAEHVTVRDGLRVTTLVRTHLDLAGVLRPPALARMFEQAQVRHHLDPADLAAEVVCRRGCRGAPALRAILEDAVDPAAVASILELRFLKLCAAHGIARPVVNQSLGPWVPDFLWPDAWVIVETDGWRYHRTAERRRRDADKDAWLRARGYVVLRLTWQDVTSRPEAAAARVASALAAQADG</sequence>
<organism evidence="2 3">
    <name type="scientific">Paraconexibacter antarcticus</name>
    <dbReference type="NCBI Taxonomy" id="2949664"/>
    <lineage>
        <taxon>Bacteria</taxon>
        <taxon>Bacillati</taxon>
        <taxon>Actinomycetota</taxon>
        <taxon>Thermoleophilia</taxon>
        <taxon>Solirubrobacterales</taxon>
        <taxon>Paraconexibacteraceae</taxon>
        <taxon>Paraconexibacter</taxon>
    </lineage>
</organism>
<dbReference type="Proteomes" id="UP001056035">
    <property type="component" value="Chromosome"/>
</dbReference>
<gene>
    <name evidence="2" type="ORF">NBH00_04695</name>
</gene>
<name>A0ABY5DY78_9ACTN</name>
<dbReference type="Pfam" id="PF04480">
    <property type="entry name" value="DUF559"/>
    <property type="match status" value="1"/>
</dbReference>
<evidence type="ECO:0000313" key="2">
    <source>
        <dbReference type="EMBL" id="UTI65514.1"/>
    </source>
</evidence>